<dbReference type="PROSITE" id="PS50994">
    <property type="entry name" value="INTEGRASE"/>
    <property type="match status" value="1"/>
</dbReference>
<reference evidence="6" key="2">
    <citation type="submission" date="2022-01" db="EMBL/GenBank/DDBJ databases">
        <authorList>
            <person name="Yamashiro T."/>
            <person name="Shiraishi A."/>
            <person name="Satake H."/>
            <person name="Nakayama K."/>
        </authorList>
    </citation>
    <scope>NUCLEOTIDE SEQUENCE</scope>
</reference>
<feature type="domain" description="CCHC-type" evidence="4">
    <location>
        <begin position="1061"/>
        <end position="1078"/>
    </location>
</feature>
<dbReference type="SUPFAM" id="SSF53098">
    <property type="entry name" value="Ribonuclease H-like"/>
    <property type="match status" value="1"/>
</dbReference>
<dbReference type="InterPro" id="IPR041588">
    <property type="entry name" value="Integrase_H2C2"/>
</dbReference>
<keyword evidence="1" id="KW-0863">Zinc-finger</keyword>
<dbReference type="InterPro" id="IPR036875">
    <property type="entry name" value="Znf_CCHC_sf"/>
</dbReference>
<evidence type="ECO:0000256" key="1">
    <source>
        <dbReference type="PROSITE-ProRule" id="PRU00047"/>
    </source>
</evidence>
<dbReference type="Pfam" id="PF17921">
    <property type="entry name" value="Integrase_H2C2"/>
    <property type="match status" value="1"/>
</dbReference>
<keyword evidence="6" id="KW-0695">RNA-directed DNA polymerase</keyword>
<dbReference type="EMBL" id="BQNB010015194">
    <property type="protein sequence ID" value="GJT37085.1"/>
    <property type="molecule type" value="Genomic_DNA"/>
</dbReference>
<protein>
    <submittedName>
        <fullName evidence="6">Reverse transcriptase domain-containing protein</fullName>
    </submittedName>
</protein>
<dbReference type="PROSITE" id="PS50158">
    <property type="entry name" value="ZF_CCHC"/>
    <property type="match status" value="1"/>
</dbReference>
<feature type="compositionally biased region" description="Polar residues" evidence="3">
    <location>
        <begin position="46"/>
        <end position="55"/>
    </location>
</feature>
<dbReference type="PANTHER" id="PTHR45835:SF103">
    <property type="entry name" value="RNA-DIRECTED DNA POLYMERASE"/>
    <property type="match status" value="1"/>
</dbReference>
<dbReference type="InterPro" id="IPR001584">
    <property type="entry name" value="Integrase_cat-core"/>
</dbReference>
<dbReference type="InterPro" id="IPR012337">
    <property type="entry name" value="RNaseH-like_sf"/>
</dbReference>
<dbReference type="PANTHER" id="PTHR45835">
    <property type="entry name" value="YALI0A06105P"/>
    <property type="match status" value="1"/>
</dbReference>
<feature type="compositionally biased region" description="Polar residues" evidence="3">
    <location>
        <begin position="85"/>
        <end position="97"/>
    </location>
</feature>
<dbReference type="InterPro" id="IPR001878">
    <property type="entry name" value="Znf_CCHC"/>
</dbReference>
<sequence length="1247" mass="142529">MANVTSLLTSLCTKINDFSNPNQASSSSTLPSNTIPNPRNEAKAITTRSGVSYESPSIPMPPPFVNPDVVEETSTDHVPPPPQPKQFSETNSQTTKVNQEGIVNNPKTYELKLPYPERRNVEKRQEKDKVQLQKFWKMFKQLHFNISLADALILMPKYTKMLKDLCANKEKLEEPANTPLIKIVSGSTTNSFPSSSPVKTSDNFEKFADELAPLNSLPSGNDDSTLKKEFQEETFQITSNPLFEFDESFKSSNVNPLFEENNKDVEIKSSSSIIHYLPTAFTAELSASVTLNSLENEDKVFKQNISSGTLLVFKEPSIFLPPPEPPDECLKNVVLNFYQSKKTFPLNVEDVNSFAFIIWTFLPFFTYTKASPVIFSFRSENFVFDPGIITFHNPAAVSMKVWICQKSQEISQKRTRERMSDQEAKEIKAEAEEIMPQSTAVNPHNIFIRGAKRSNQLPPGKANVVADALSQKERIKPLRVRALVMTLHLKLPSQILEAQTEAIKEENIKAENLRGMDKGQFEVRPEGTRCIKIEVWLPNSLVIFRDLICQNPINQVSIHPDFDKMYQDLKKLYWWPNMKAIIVEYVGKCLTCSRVKAECQKPSGLLIQPEIPTWKWERITMDFVTKLPKTSSGHDTIWVIIDRLTKSAHFIPTRETDSMETLTRLYIKEIVSRHGVPISIISDHDSHFTSRFWQSMQSALGTQLDMSTTYHPETDGQSERTIQTLEDMLRACVIDFGKGWERHLPLVEFSYNNSYHASIKAAPFEALYGQKCRSPVCWAKVGDVQLTGPEIIHETTEKIVQIRQRLQAARDRQRSYANVRRKPLEFQVGDRVMLKVSPRKGVIRFGKRGKLNPRYIGPFKILKRVGPVAYKLELPEELSNVHSTFHVSNLKKCLSDESLIIPMKELRLDDKLNFVEEPIETGSRSQATKTKSHPYKLRDEAVYFHLIYFCHQSDFPVKNQDLTSLSLDELIENLKVHEMIIKKDSKIVKAKGERKHFALKAKKKSSDEECSTSGSEDEEYAMAVRDFKKFFKRRGRFVRQPRNDKKTFQRSRDDKNGKGDRKCFRCGDPNHLIGECPKPPKDKNQRAFVGGSWSDSGEEDDEKVKDETCLVAQASSEVCSESSYFSDENSSIDDLVLDNEYDKLCKMSLKIITKNKRLKATRNSLEKELSILKEKVSTLEKNKGVDLECVKCHMLKVENEKLKEEAIRLNKFEKSTHCLNEMLSNQKPSGEKLGLAHLKHHLVEQKK</sequence>
<reference evidence="6" key="1">
    <citation type="journal article" date="2022" name="Int. J. Mol. Sci.">
        <title>Draft Genome of Tanacetum Coccineum: Genomic Comparison of Closely Related Tanacetum-Family Plants.</title>
        <authorList>
            <person name="Yamashiro T."/>
            <person name="Shiraishi A."/>
            <person name="Nakayama K."/>
            <person name="Satake H."/>
        </authorList>
    </citation>
    <scope>NUCLEOTIDE SEQUENCE</scope>
</reference>
<keyword evidence="2" id="KW-0175">Coiled coil</keyword>
<feature type="region of interest" description="Disordered" evidence="3">
    <location>
        <begin position="17"/>
        <end position="97"/>
    </location>
</feature>
<dbReference type="InterPro" id="IPR056924">
    <property type="entry name" value="SH3_Tf2-1"/>
</dbReference>
<accession>A0ABQ5DCU7</accession>
<evidence type="ECO:0000259" key="4">
    <source>
        <dbReference type="PROSITE" id="PS50158"/>
    </source>
</evidence>
<dbReference type="Pfam" id="PF00665">
    <property type="entry name" value="rve"/>
    <property type="match status" value="1"/>
</dbReference>
<feature type="compositionally biased region" description="Polar residues" evidence="3">
    <location>
        <begin position="17"/>
        <end position="37"/>
    </location>
</feature>
<keyword evidence="1" id="KW-0479">Metal-binding</keyword>
<evidence type="ECO:0000256" key="3">
    <source>
        <dbReference type="SAM" id="MobiDB-lite"/>
    </source>
</evidence>
<evidence type="ECO:0000313" key="6">
    <source>
        <dbReference type="EMBL" id="GJT37085.1"/>
    </source>
</evidence>
<keyword evidence="6" id="KW-0548">Nucleotidyltransferase</keyword>
<dbReference type="Proteomes" id="UP001151760">
    <property type="component" value="Unassembled WGS sequence"/>
</dbReference>
<dbReference type="GO" id="GO:0003964">
    <property type="term" value="F:RNA-directed DNA polymerase activity"/>
    <property type="evidence" value="ECO:0007669"/>
    <property type="project" value="UniProtKB-KW"/>
</dbReference>
<dbReference type="InterPro" id="IPR036397">
    <property type="entry name" value="RNaseH_sf"/>
</dbReference>
<dbReference type="Gene3D" id="1.10.340.70">
    <property type="match status" value="1"/>
</dbReference>
<organism evidence="6 7">
    <name type="scientific">Tanacetum coccineum</name>
    <dbReference type="NCBI Taxonomy" id="301880"/>
    <lineage>
        <taxon>Eukaryota</taxon>
        <taxon>Viridiplantae</taxon>
        <taxon>Streptophyta</taxon>
        <taxon>Embryophyta</taxon>
        <taxon>Tracheophyta</taxon>
        <taxon>Spermatophyta</taxon>
        <taxon>Magnoliopsida</taxon>
        <taxon>eudicotyledons</taxon>
        <taxon>Gunneridae</taxon>
        <taxon>Pentapetalae</taxon>
        <taxon>asterids</taxon>
        <taxon>campanulids</taxon>
        <taxon>Asterales</taxon>
        <taxon>Asteraceae</taxon>
        <taxon>Asteroideae</taxon>
        <taxon>Anthemideae</taxon>
        <taxon>Anthemidinae</taxon>
        <taxon>Tanacetum</taxon>
    </lineage>
</organism>
<dbReference type="SUPFAM" id="SSF57756">
    <property type="entry name" value="Retrovirus zinc finger-like domains"/>
    <property type="match status" value="1"/>
</dbReference>
<keyword evidence="7" id="KW-1185">Reference proteome</keyword>
<comment type="caution">
    <text evidence="6">The sequence shown here is derived from an EMBL/GenBank/DDBJ whole genome shotgun (WGS) entry which is preliminary data.</text>
</comment>
<proteinExistence type="predicted"/>
<feature type="domain" description="Integrase catalytic" evidence="5">
    <location>
        <begin position="608"/>
        <end position="771"/>
    </location>
</feature>
<gene>
    <name evidence="6" type="ORF">Tco_0936950</name>
</gene>
<evidence type="ECO:0000259" key="5">
    <source>
        <dbReference type="PROSITE" id="PS50994"/>
    </source>
</evidence>
<name>A0ABQ5DCU7_9ASTR</name>
<evidence type="ECO:0000313" key="7">
    <source>
        <dbReference type="Proteomes" id="UP001151760"/>
    </source>
</evidence>
<dbReference type="Gene3D" id="3.30.420.10">
    <property type="entry name" value="Ribonuclease H-like superfamily/Ribonuclease H"/>
    <property type="match status" value="1"/>
</dbReference>
<dbReference type="Pfam" id="PF24626">
    <property type="entry name" value="SH3_Tf2-1"/>
    <property type="match status" value="1"/>
</dbReference>
<evidence type="ECO:0000256" key="2">
    <source>
        <dbReference type="SAM" id="Coils"/>
    </source>
</evidence>
<keyword evidence="6" id="KW-0808">Transferase</keyword>
<feature type="coiled-coil region" evidence="2">
    <location>
        <begin position="1155"/>
        <end position="1182"/>
    </location>
</feature>
<keyword evidence="1" id="KW-0862">Zinc</keyword>